<evidence type="ECO:0000259" key="1">
    <source>
        <dbReference type="Pfam" id="PF20803"/>
    </source>
</evidence>
<proteinExistence type="predicted"/>
<dbReference type="Proteomes" id="UP000229896">
    <property type="component" value="Unassembled WGS sequence"/>
</dbReference>
<dbReference type="EMBL" id="PEXI01000039">
    <property type="protein sequence ID" value="PIU24418.1"/>
    <property type="molecule type" value="Genomic_DNA"/>
</dbReference>
<dbReference type="AlphaFoldDB" id="A0A2M6YCL0"/>
<name>A0A2M6YCL0_9BACT</name>
<dbReference type="Pfam" id="PF20803">
    <property type="entry name" value="PaaX_M"/>
    <property type="match status" value="1"/>
</dbReference>
<protein>
    <recommendedName>
        <fullName evidence="1">Transcriptional repressor PaaX-like central Cas2-like domain-containing protein</fullName>
    </recommendedName>
</protein>
<gene>
    <name evidence="2" type="ORF">COT12_01155</name>
</gene>
<comment type="caution">
    <text evidence="2">The sequence shown here is derived from an EMBL/GenBank/DDBJ whole genome shotgun (WGS) entry which is preliminary data.</text>
</comment>
<evidence type="ECO:0000313" key="2">
    <source>
        <dbReference type="EMBL" id="PIU24418.1"/>
    </source>
</evidence>
<reference evidence="3" key="1">
    <citation type="submission" date="2017-09" db="EMBL/GenBank/DDBJ databases">
        <title>Depth-based differentiation of microbial function through sediment-hosted aquifers and enrichment of novel symbionts in the deep terrestrial subsurface.</title>
        <authorList>
            <person name="Probst A.J."/>
            <person name="Ladd B."/>
            <person name="Jarett J.K."/>
            <person name="Geller-Mcgrath D.E."/>
            <person name="Sieber C.M.K."/>
            <person name="Emerson J.B."/>
            <person name="Anantharaman K."/>
            <person name="Thomas B.C."/>
            <person name="Malmstrom R."/>
            <person name="Stieglmeier M."/>
            <person name="Klingl A."/>
            <person name="Woyke T."/>
            <person name="Ryan C.M."/>
            <person name="Banfield J.F."/>
        </authorList>
    </citation>
    <scope>NUCLEOTIDE SEQUENCE [LARGE SCALE GENOMIC DNA]</scope>
</reference>
<feature type="non-terminal residue" evidence="2">
    <location>
        <position position="1"/>
    </location>
</feature>
<dbReference type="Gene3D" id="3.30.70.2650">
    <property type="match status" value="1"/>
</dbReference>
<evidence type="ECO:0000313" key="3">
    <source>
        <dbReference type="Proteomes" id="UP000229896"/>
    </source>
</evidence>
<sequence length="173" mass="20789">IKNITISILLTISDFLEEGHELFSFEAYKRSVYYQQGDPRRHTKRYYNNLKSIEHRGYIKIDRRSGSIELTRKGKIKLIENSSEKKIDGKWRMLSWDIPERFKSKRRQLSRSIRRIGYKQVQKSLWACPFIRADEVNLITEELGLRKYVAYLRVDKTDIDDHLVQLFKTDFKK</sequence>
<dbReference type="InterPro" id="IPR048846">
    <property type="entry name" value="PaaX-like_central"/>
</dbReference>
<organism evidence="2 3">
    <name type="scientific">Candidatus Berkelbacteria bacterium CG08_land_8_20_14_0_20_39_8</name>
    <dbReference type="NCBI Taxonomy" id="1974511"/>
    <lineage>
        <taxon>Bacteria</taxon>
        <taxon>Candidatus Berkelbacteria</taxon>
    </lineage>
</organism>
<feature type="domain" description="Transcriptional repressor PaaX-like central Cas2-like" evidence="1">
    <location>
        <begin position="85"/>
        <end position="158"/>
    </location>
</feature>
<accession>A0A2M6YCL0</accession>